<dbReference type="GO" id="GO:0008168">
    <property type="term" value="F:methyltransferase activity"/>
    <property type="evidence" value="ECO:0007669"/>
    <property type="project" value="UniProtKB-KW"/>
</dbReference>
<accession>A0A6M3K7K9</accession>
<name>A0A6M3K7K9_9ZZZZ</name>
<dbReference type="GO" id="GO:0032259">
    <property type="term" value="P:methylation"/>
    <property type="evidence" value="ECO:0007669"/>
    <property type="project" value="UniProtKB-KW"/>
</dbReference>
<sequence length="669" mass="74759">MKDVIFVSYWTSKYEKAAKRLKASLDKFGCVSDIREILDAGWVASVRYKPTFIRKMLAEHPDCRGVVWIDADGDVVARPELFGHIEEDLCCRFLHWNTKNVDELLSGTVWVKNSPEMIALLDRWIAELAKAPMTLLTPEQAVLHNMVDPGRKHTGEEVFDGGGVKIRSLPEPYCRIIGRDGGRRGVPSDSVIVHYQFSRETRYGRSPAAHLSEPTKVGGVRADAQKAPTSSRQKITLRKAIRTKPVARAPKARRQDLERERVPDSVKSALRRRRIKAMREKTVRDEVERVRTEKMISLAAGYRTRLGRLAEKRLSRIAKLKRPGVEVYSGGVVGHPPTVAQVRNANAAMSELVHCSVFDGVLPPEQMLLVAGNSPTVELVPDKLWQHVPVVGCNRALRYRLWPSWLFIADREPYCQERDSGRLLQASRDVNICISDSVFAPDVLLRGPKALKERWAQPVPDEMPIYLYRIGPRRKKWTYRDVLARPGVLPINTYSFEAPVASCLNVVGSMLQAAMILGASKIGVIGVELKWPQTGKSHFFGDGKKVGAYPQDGSIEIIVAALRRLKSVAEHAGVEIVNLSPVRNTPFSTVFKHRPIEKWGAHALDRPRWGKTTVPKVAAKIAREDAQAISLILCEAEEFPGPGEDDAEGDLREELVRDIPGAIEAPGEE</sequence>
<keyword evidence="3" id="KW-0808">Transferase</keyword>
<keyword evidence="3" id="KW-0489">Methyltransferase</keyword>
<protein>
    <submittedName>
        <fullName evidence="3">Putative methyltransferase</fullName>
    </submittedName>
</protein>
<reference evidence="3" key="1">
    <citation type="submission" date="2020-03" db="EMBL/GenBank/DDBJ databases">
        <title>The deep terrestrial virosphere.</title>
        <authorList>
            <person name="Holmfeldt K."/>
            <person name="Nilsson E."/>
            <person name="Simone D."/>
            <person name="Lopez-Fernandez M."/>
            <person name="Wu X."/>
            <person name="de Brujin I."/>
            <person name="Lundin D."/>
            <person name="Andersson A."/>
            <person name="Bertilsson S."/>
            <person name="Dopson M."/>
        </authorList>
    </citation>
    <scope>NUCLEOTIDE SEQUENCE</scope>
    <source>
        <strain evidence="3">MM415A01218</strain>
        <strain evidence="2">MM415B01386</strain>
    </source>
</reference>
<dbReference type="AlphaFoldDB" id="A0A6M3K7K9"/>
<evidence type="ECO:0000256" key="1">
    <source>
        <dbReference type="SAM" id="MobiDB-lite"/>
    </source>
</evidence>
<evidence type="ECO:0000313" key="2">
    <source>
        <dbReference type="EMBL" id="QJA58890.1"/>
    </source>
</evidence>
<evidence type="ECO:0000313" key="3">
    <source>
        <dbReference type="EMBL" id="QJA77782.1"/>
    </source>
</evidence>
<dbReference type="EMBL" id="MT141345">
    <property type="protein sequence ID" value="QJA58890.1"/>
    <property type="molecule type" value="Genomic_DNA"/>
</dbReference>
<proteinExistence type="predicted"/>
<feature type="region of interest" description="Disordered" evidence="1">
    <location>
        <begin position="209"/>
        <end position="231"/>
    </location>
</feature>
<dbReference type="EMBL" id="MT142302">
    <property type="protein sequence ID" value="QJA77782.1"/>
    <property type="molecule type" value="Genomic_DNA"/>
</dbReference>
<gene>
    <name evidence="3" type="ORF">MM415A01218_0009</name>
    <name evidence="2" type="ORF">MM415B01386_0008</name>
</gene>
<organism evidence="3">
    <name type="scientific">viral metagenome</name>
    <dbReference type="NCBI Taxonomy" id="1070528"/>
    <lineage>
        <taxon>unclassified sequences</taxon>
        <taxon>metagenomes</taxon>
        <taxon>organismal metagenomes</taxon>
    </lineage>
</organism>